<evidence type="ECO:0000256" key="9">
    <source>
        <dbReference type="ARBA" id="ARBA00023136"/>
    </source>
</evidence>
<dbReference type="Pfam" id="PF00989">
    <property type="entry name" value="PAS"/>
    <property type="match status" value="1"/>
</dbReference>
<feature type="domain" description="PAS" evidence="13">
    <location>
        <begin position="389"/>
        <end position="441"/>
    </location>
</feature>
<comment type="catalytic activity">
    <reaction evidence="1">
        <text>ATP + protein L-histidine = ADP + protein N-phospho-L-histidine.</text>
        <dbReference type="EC" id="2.7.13.3"/>
    </reaction>
</comment>
<evidence type="ECO:0000313" key="15">
    <source>
        <dbReference type="EMBL" id="SDT00869.1"/>
    </source>
</evidence>
<dbReference type="GO" id="GO:0005509">
    <property type="term" value="F:calcium ion binding"/>
    <property type="evidence" value="ECO:0007669"/>
    <property type="project" value="UniProtKB-ARBA"/>
</dbReference>
<dbReference type="SMART" id="SM00091">
    <property type="entry name" value="PAS"/>
    <property type="match status" value="1"/>
</dbReference>
<dbReference type="PROSITE" id="PS50109">
    <property type="entry name" value="HIS_KIN"/>
    <property type="match status" value="1"/>
</dbReference>
<evidence type="ECO:0000259" key="13">
    <source>
        <dbReference type="PROSITE" id="PS50112"/>
    </source>
</evidence>
<evidence type="ECO:0000256" key="6">
    <source>
        <dbReference type="ARBA" id="ARBA00022679"/>
    </source>
</evidence>
<keyword evidence="11" id="KW-0812">Transmembrane</keyword>
<dbReference type="GO" id="GO:0009927">
    <property type="term" value="F:histidine phosphotransfer kinase activity"/>
    <property type="evidence" value="ECO:0007669"/>
    <property type="project" value="TreeGrafter"/>
</dbReference>
<sequence length="790" mass="84459">MTGSSQGRQSGHVPRRRARPEREKPAGLSSRVGQVRGHDVSVDQPAGRVTRRRSQLTGPVLAAAVVFAVLLAIGILEATGAFSDRTMLWINGIGLLAGGIAFIVSAAVTAFRGPRRVRKAWALLCGAGIAAALTNAWHTVTSSLGRDDLGRFGDIGFVIGGVLSVAGMSSIPAVRQRGLELLRIIMDGVVVAGSVLLTVAVLALPSVIASGENPFARVDAIVLVTNDTILAVVAGFLLIRGDRSDRPMLSMLALGFLSWACTDLARWVLAMHDIAVFTSPVPLGWVGGYAAIAIAGRMPGRTRRPTHPTPENQASPVADTVITFGLLLVAAGANAPSPPAVLSPWIGALWLLLIAAVVIRQVILIADNEMLRRTLERRVHTRTRELVSMTRQSELLLNSVGDGIYGVDARGVVTFANPSAAKILGYSAEELIGRHAHDHFHAAQADNTPYDYRDCYIAESIVSGYTTRGEEDSYLAADGRVIPVEVTSSPLHSGTDSPGAVIVFRDITQRREVDRMKREFVSVVSHELRTPLTAIRGSLGLLADPRLGEIPPQARRMINIALNSSERLGRLVNDILDIDRMESDSMPMDFHDQRAAELVETAVTQLRPIAAEAGVRVSIEPSVGMVYADADRIVQTLVNLVGNAIKFSPEGSVVRVGATRAAAPAEHDPRAAADDRPGPPDSRRHETTGMIIFRVADRGRGIPEDKLEQVFERFEQVDSSDGREMGGSGLGLAICRSIVERHGGSIWADSPAEGGAVFRFTLPEVRGDHDDPDPDESGVDEPGTTTEPVG</sequence>
<dbReference type="Gene3D" id="3.30.565.10">
    <property type="entry name" value="Histidine kinase-like ATPase, C-terminal domain"/>
    <property type="match status" value="1"/>
</dbReference>
<keyword evidence="8" id="KW-0902">Two-component regulatory system</keyword>
<protein>
    <recommendedName>
        <fullName evidence="4">histidine kinase</fullName>
        <ecNumber evidence="4">2.7.13.3</ecNumber>
    </recommendedName>
</protein>
<dbReference type="CDD" id="cd00082">
    <property type="entry name" value="HisKA"/>
    <property type="match status" value="1"/>
</dbReference>
<dbReference type="InterPro" id="IPR003661">
    <property type="entry name" value="HisK_dim/P_dom"/>
</dbReference>
<keyword evidence="9 11" id="KW-0472">Membrane</keyword>
<feature type="transmembrane region" description="Helical" evidence="11">
    <location>
        <begin position="120"/>
        <end position="140"/>
    </location>
</feature>
<dbReference type="Gene3D" id="3.30.450.20">
    <property type="entry name" value="PAS domain"/>
    <property type="match status" value="1"/>
</dbReference>
<comment type="subcellular location">
    <subcellularLocation>
        <location evidence="3">Cell membrane</location>
    </subcellularLocation>
</comment>
<feature type="transmembrane region" description="Helical" evidence="11">
    <location>
        <begin position="345"/>
        <end position="366"/>
    </location>
</feature>
<dbReference type="FunFam" id="3.30.565.10:FF:000006">
    <property type="entry name" value="Sensor histidine kinase WalK"/>
    <property type="match status" value="1"/>
</dbReference>
<dbReference type="SUPFAM" id="SSF55785">
    <property type="entry name" value="PYP-like sensor domain (PAS domain)"/>
    <property type="match status" value="1"/>
</dbReference>
<dbReference type="InterPro" id="IPR000014">
    <property type="entry name" value="PAS"/>
</dbReference>
<dbReference type="InterPro" id="IPR013767">
    <property type="entry name" value="PAS_fold"/>
</dbReference>
<name>A0A1H1WXC7_9ACTN</name>
<evidence type="ECO:0000256" key="2">
    <source>
        <dbReference type="ARBA" id="ARBA00001968"/>
    </source>
</evidence>
<dbReference type="NCBIfam" id="TIGR00229">
    <property type="entry name" value="sensory_box"/>
    <property type="match status" value="1"/>
</dbReference>
<keyword evidence="16" id="KW-1185">Reference proteome</keyword>
<gene>
    <name evidence="15" type="ORF">SAMN04489812_3813</name>
</gene>
<evidence type="ECO:0000256" key="1">
    <source>
        <dbReference type="ARBA" id="ARBA00000085"/>
    </source>
</evidence>
<dbReference type="InterPro" id="IPR005467">
    <property type="entry name" value="His_kinase_dom"/>
</dbReference>
<dbReference type="InterPro" id="IPR036890">
    <property type="entry name" value="HATPase_C_sf"/>
</dbReference>
<feature type="transmembrane region" description="Helical" evidence="11">
    <location>
        <begin position="220"/>
        <end position="239"/>
    </location>
</feature>
<feature type="region of interest" description="Disordered" evidence="10">
    <location>
        <begin position="762"/>
        <end position="790"/>
    </location>
</feature>
<evidence type="ECO:0000256" key="4">
    <source>
        <dbReference type="ARBA" id="ARBA00012438"/>
    </source>
</evidence>
<dbReference type="InterPro" id="IPR004358">
    <property type="entry name" value="Sig_transdc_His_kin-like_C"/>
</dbReference>
<dbReference type="Gene3D" id="1.10.287.130">
    <property type="match status" value="1"/>
</dbReference>
<evidence type="ECO:0000256" key="8">
    <source>
        <dbReference type="ARBA" id="ARBA00023012"/>
    </source>
</evidence>
<dbReference type="SMART" id="SM00388">
    <property type="entry name" value="HisKA"/>
    <property type="match status" value="1"/>
</dbReference>
<feature type="transmembrane region" description="Helical" evidence="11">
    <location>
        <begin position="184"/>
        <end position="208"/>
    </location>
</feature>
<dbReference type="InterPro" id="IPR035965">
    <property type="entry name" value="PAS-like_dom_sf"/>
</dbReference>
<dbReference type="GO" id="GO:0005886">
    <property type="term" value="C:plasma membrane"/>
    <property type="evidence" value="ECO:0007669"/>
    <property type="project" value="UniProtKB-SubCell"/>
</dbReference>
<dbReference type="AlphaFoldDB" id="A0A1H1WXC7"/>
<dbReference type="EMBL" id="LT629772">
    <property type="protein sequence ID" value="SDT00869.1"/>
    <property type="molecule type" value="Genomic_DNA"/>
</dbReference>
<dbReference type="SUPFAM" id="SSF55874">
    <property type="entry name" value="ATPase domain of HSP90 chaperone/DNA topoisomerase II/histidine kinase"/>
    <property type="match status" value="1"/>
</dbReference>
<feature type="transmembrane region" description="Helical" evidence="11">
    <location>
        <begin position="88"/>
        <end position="108"/>
    </location>
</feature>
<reference evidence="15 16" key="1">
    <citation type="submission" date="2016-10" db="EMBL/GenBank/DDBJ databases">
        <authorList>
            <person name="de Groot N.N."/>
        </authorList>
    </citation>
    <scope>NUCLEOTIDE SEQUENCE [LARGE SCALE GENOMIC DNA]</scope>
    <source>
        <strain evidence="15 16">DSM 21800</strain>
    </source>
</reference>
<dbReference type="Proteomes" id="UP000199103">
    <property type="component" value="Chromosome I"/>
</dbReference>
<feature type="compositionally biased region" description="Basic and acidic residues" evidence="10">
    <location>
        <begin position="665"/>
        <end position="687"/>
    </location>
</feature>
<feature type="domain" description="PAC" evidence="14">
    <location>
        <begin position="468"/>
        <end position="519"/>
    </location>
</feature>
<dbReference type="SMART" id="SM00387">
    <property type="entry name" value="HATPase_c"/>
    <property type="match status" value="1"/>
</dbReference>
<dbReference type="GO" id="GO:0006355">
    <property type="term" value="P:regulation of DNA-templated transcription"/>
    <property type="evidence" value="ECO:0007669"/>
    <property type="project" value="InterPro"/>
</dbReference>
<dbReference type="Pfam" id="PF00512">
    <property type="entry name" value="HisKA"/>
    <property type="match status" value="1"/>
</dbReference>
<dbReference type="Pfam" id="PF02518">
    <property type="entry name" value="HATPase_c"/>
    <property type="match status" value="1"/>
</dbReference>
<dbReference type="PANTHER" id="PTHR43047:SF72">
    <property type="entry name" value="OSMOSENSING HISTIDINE PROTEIN KINASE SLN1"/>
    <property type="match status" value="1"/>
</dbReference>
<feature type="domain" description="Histidine kinase" evidence="12">
    <location>
        <begin position="523"/>
        <end position="766"/>
    </location>
</feature>
<dbReference type="InterPro" id="IPR003594">
    <property type="entry name" value="HATPase_dom"/>
</dbReference>
<evidence type="ECO:0000259" key="14">
    <source>
        <dbReference type="PROSITE" id="PS50113"/>
    </source>
</evidence>
<evidence type="ECO:0000256" key="7">
    <source>
        <dbReference type="ARBA" id="ARBA00022777"/>
    </source>
</evidence>
<dbReference type="GO" id="GO:0000155">
    <property type="term" value="F:phosphorelay sensor kinase activity"/>
    <property type="evidence" value="ECO:0007669"/>
    <property type="project" value="InterPro"/>
</dbReference>
<feature type="region of interest" description="Disordered" evidence="10">
    <location>
        <begin position="659"/>
        <end position="687"/>
    </location>
</feature>
<feature type="transmembrane region" description="Helical" evidence="11">
    <location>
        <begin position="275"/>
        <end position="295"/>
    </location>
</feature>
<evidence type="ECO:0000256" key="5">
    <source>
        <dbReference type="ARBA" id="ARBA00022553"/>
    </source>
</evidence>
<evidence type="ECO:0000256" key="3">
    <source>
        <dbReference type="ARBA" id="ARBA00004236"/>
    </source>
</evidence>
<dbReference type="PRINTS" id="PR00344">
    <property type="entry name" value="BCTRLSENSOR"/>
</dbReference>
<keyword evidence="6" id="KW-0808">Transferase</keyword>
<proteinExistence type="predicted"/>
<evidence type="ECO:0000313" key="16">
    <source>
        <dbReference type="Proteomes" id="UP000199103"/>
    </source>
</evidence>
<comment type="cofactor">
    <cofactor evidence="2">
        <name>a divalent metal cation</name>
        <dbReference type="ChEBI" id="CHEBI:60240"/>
    </cofactor>
</comment>
<dbReference type="InterPro" id="IPR036097">
    <property type="entry name" value="HisK_dim/P_sf"/>
</dbReference>
<feature type="compositionally biased region" description="Acidic residues" evidence="10">
    <location>
        <begin position="770"/>
        <end position="779"/>
    </location>
</feature>
<organism evidence="15 16">
    <name type="scientific">Microlunatus soli</name>
    <dbReference type="NCBI Taxonomy" id="630515"/>
    <lineage>
        <taxon>Bacteria</taxon>
        <taxon>Bacillati</taxon>
        <taxon>Actinomycetota</taxon>
        <taxon>Actinomycetes</taxon>
        <taxon>Propionibacteriales</taxon>
        <taxon>Propionibacteriaceae</taxon>
        <taxon>Microlunatus</taxon>
    </lineage>
</organism>
<feature type="transmembrane region" description="Helical" evidence="11">
    <location>
        <begin position="152"/>
        <end position="172"/>
    </location>
</feature>
<accession>A0A1H1WXC7</accession>
<feature type="region of interest" description="Disordered" evidence="10">
    <location>
        <begin position="1"/>
        <end position="50"/>
    </location>
</feature>
<dbReference type="SUPFAM" id="SSF47384">
    <property type="entry name" value="Homodimeric domain of signal transducing histidine kinase"/>
    <property type="match status" value="1"/>
</dbReference>
<dbReference type="InterPro" id="IPR000700">
    <property type="entry name" value="PAS-assoc_C"/>
</dbReference>
<dbReference type="CDD" id="cd00130">
    <property type="entry name" value="PAS"/>
    <property type="match status" value="1"/>
</dbReference>
<dbReference type="EC" id="2.7.13.3" evidence="4"/>
<keyword evidence="5" id="KW-0597">Phosphoprotein</keyword>
<dbReference type="OrthoDB" id="9757990at2"/>
<feature type="transmembrane region" description="Helical" evidence="11">
    <location>
        <begin position="56"/>
        <end position="76"/>
    </location>
</feature>
<keyword evidence="11" id="KW-1133">Transmembrane helix</keyword>
<evidence type="ECO:0000259" key="12">
    <source>
        <dbReference type="PROSITE" id="PS50109"/>
    </source>
</evidence>
<feature type="transmembrane region" description="Helical" evidence="11">
    <location>
        <begin position="251"/>
        <end position="269"/>
    </location>
</feature>
<dbReference type="STRING" id="630515.SAMN04489812_3813"/>
<evidence type="ECO:0000256" key="11">
    <source>
        <dbReference type="SAM" id="Phobius"/>
    </source>
</evidence>
<keyword evidence="7" id="KW-0418">Kinase</keyword>
<dbReference type="FunFam" id="1.10.287.130:FF:000001">
    <property type="entry name" value="Two-component sensor histidine kinase"/>
    <property type="match status" value="1"/>
</dbReference>
<dbReference type="PANTHER" id="PTHR43047">
    <property type="entry name" value="TWO-COMPONENT HISTIDINE PROTEIN KINASE"/>
    <property type="match status" value="1"/>
</dbReference>
<evidence type="ECO:0000256" key="10">
    <source>
        <dbReference type="SAM" id="MobiDB-lite"/>
    </source>
</evidence>
<dbReference type="PROSITE" id="PS50113">
    <property type="entry name" value="PAC"/>
    <property type="match status" value="1"/>
</dbReference>
<dbReference type="PROSITE" id="PS50112">
    <property type="entry name" value="PAS"/>
    <property type="match status" value="1"/>
</dbReference>